<geneLocation type="plasmid" evidence="3 4">
    <name>unnamed2</name>
</geneLocation>
<dbReference type="KEGG" id="pbro:HOP40_35055"/>
<dbReference type="AlphaFoldDB" id="A0A6M6JXD1"/>
<dbReference type="EMBL" id="CP053566">
    <property type="protein sequence ID" value="QJY51205.1"/>
    <property type="molecule type" value="Genomic_DNA"/>
</dbReference>
<evidence type="ECO:0000313" key="4">
    <source>
        <dbReference type="Proteomes" id="UP000505377"/>
    </source>
</evidence>
<feature type="transmembrane region" description="Helical" evidence="1">
    <location>
        <begin position="43"/>
        <end position="63"/>
    </location>
</feature>
<feature type="transmembrane region" description="Helical" evidence="1">
    <location>
        <begin position="15"/>
        <end position="31"/>
    </location>
</feature>
<keyword evidence="1" id="KW-1133">Transmembrane helix</keyword>
<evidence type="ECO:0000256" key="1">
    <source>
        <dbReference type="SAM" id="Phobius"/>
    </source>
</evidence>
<dbReference type="KEGG" id="pbro:HOP40_35130"/>
<dbReference type="EMBL" id="CP053566">
    <property type="protein sequence ID" value="QJY51219.1"/>
    <property type="molecule type" value="Genomic_DNA"/>
</dbReference>
<accession>A0A6M6JXD1</accession>
<gene>
    <name evidence="2" type="ORF">HOP40_35055</name>
    <name evidence="3" type="ORF">HOP40_35130</name>
</gene>
<keyword evidence="1" id="KW-0472">Membrane</keyword>
<keyword evidence="1" id="KW-0812">Transmembrane</keyword>
<name>A0A6M6JXD1_9PSEU</name>
<dbReference type="Proteomes" id="UP000505377">
    <property type="component" value="Plasmid unnamed2"/>
</dbReference>
<evidence type="ECO:0000313" key="3">
    <source>
        <dbReference type="EMBL" id="QJY51219.1"/>
    </source>
</evidence>
<dbReference type="RefSeq" id="WP_172170078.1">
    <property type="nucleotide sequence ID" value="NZ_CP053566.1"/>
</dbReference>
<protein>
    <submittedName>
        <fullName evidence="3">Uncharacterized protein</fullName>
    </submittedName>
</protein>
<organism evidence="3 4">
    <name type="scientific">Pseudonocardia broussonetiae</name>
    <dbReference type="NCBI Taxonomy" id="2736640"/>
    <lineage>
        <taxon>Bacteria</taxon>
        <taxon>Bacillati</taxon>
        <taxon>Actinomycetota</taxon>
        <taxon>Actinomycetes</taxon>
        <taxon>Pseudonocardiales</taxon>
        <taxon>Pseudonocardiaceae</taxon>
        <taxon>Pseudonocardia</taxon>
    </lineage>
</organism>
<sequence>MAYELTVPGEANHGLIRHLMVLVTSMMRYLAPSLYCRSWAPWCRIIITVVVIVVLVAGVQLLGQLLPVYTM</sequence>
<proteinExistence type="predicted"/>
<evidence type="ECO:0000313" key="2">
    <source>
        <dbReference type="EMBL" id="QJY51205.1"/>
    </source>
</evidence>
<keyword evidence="3" id="KW-0614">Plasmid</keyword>
<reference evidence="3 4" key="1">
    <citation type="submission" date="2020-05" db="EMBL/GenBank/DDBJ databases">
        <authorList>
            <person name="Mo P."/>
        </authorList>
    </citation>
    <scope>NUCLEOTIDE SEQUENCE [LARGE SCALE GENOMIC DNA]</scope>
    <source>
        <strain evidence="3 4">Gen01</strain>
        <plasmid evidence="3 4">unnamed2</plasmid>
    </source>
</reference>
<keyword evidence="4" id="KW-1185">Reference proteome</keyword>